<comment type="caution">
    <text evidence="8">The sequence shown here is derived from an EMBL/GenBank/DDBJ whole genome shotgun (WGS) entry which is preliminary data.</text>
</comment>
<feature type="transmembrane region" description="Helical" evidence="6">
    <location>
        <begin position="541"/>
        <end position="568"/>
    </location>
</feature>
<comment type="subcellular location">
    <subcellularLocation>
        <location evidence="1 6">Cell membrane</location>
        <topology evidence="1 6">Multi-pass membrane protein</topology>
    </subcellularLocation>
</comment>
<evidence type="ECO:0000256" key="3">
    <source>
        <dbReference type="ARBA" id="ARBA00022692"/>
    </source>
</evidence>
<keyword evidence="3 6" id="KW-0812">Transmembrane</keyword>
<evidence type="ECO:0000256" key="4">
    <source>
        <dbReference type="ARBA" id="ARBA00022989"/>
    </source>
</evidence>
<dbReference type="InterPro" id="IPR003838">
    <property type="entry name" value="ABC3_permease_C"/>
</dbReference>
<name>A0A0R2CK49_9LACO</name>
<dbReference type="PANTHER" id="PTHR46795:SF3">
    <property type="entry name" value="ABC TRANSPORTER PERMEASE"/>
    <property type="match status" value="1"/>
</dbReference>
<evidence type="ECO:0000256" key="2">
    <source>
        <dbReference type="ARBA" id="ARBA00022475"/>
    </source>
</evidence>
<feature type="transmembrane region" description="Helical" evidence="6">
    <location>
        <begin position="285"/>
        <end position="306"/>
    </location>
</feature>
<feature type="transmembrane region" description="Helical" evidence="6">
    <location>
        <begin position="200"/>
        <end position="220"/>
    </location>
</feature>
<dbReference type="GO" id="GO:0055085">
    <property type="term" value="P:transmembrane transport"/>
    <property type="evidence" value="ECO:0007669"/>
    <property type="project" value="UniProtKB-UniRule"/>
</dbReference>
<feature type="domain" description="ABC3 transporter permease C-terminal" evidence="7">
    <location>
        <begin position="61"/>
        <end position="180"/>
    </location>
</feature>
<dbReference type="eggNOG" id="COG0577">
    <property type="taxonomic scope" value="Bacteria"/>
</dbReference>
<feature type="transmembrane region" description="Helical" evidence="6">
    <location>
        <begin position="574"/>
        <end position="596"/>
    </location>
</feature>
<evidence type="ECO:0000259" key="7">
    <source>
        <dbReference type="Pfam" id="PF02687"/>
    </source>
</evidence>
<dbReference type="AlphaFoldDB" id="A0A0R2CK49"/>
<dbReference type="InterPro" id="IPR027022">
    <property type="entry name" value="ABC_permease_BceB-typ"/>
</dbReference>
<comment type="similarity">
    <text evidence="6">Belongs to the ABC-4 integral membrane protein family.</text>
</comment>
<accession>A0A0R2CK49</accession>
<organism evidence="8 9">
    <name type="scientific">Liquorilactobacillus vini DSM 20605</name>
    <dbReference type="NCBI Taxonomy" id="1133569"/>
    <lineage>
        <taxon>Bacteria</taxon>
        <taxon>Bacillati</taxon>
        <taxon>Bacillota</taxon>
        <taxon>Bacilli</taxon>
        <taxon>Lactobacillales</taxon>
        <taxon>Lactobacillaceae</taxon>
        <taxon>Liquorilactobacillus</taxon>
    </lineage>
</organism>
<dbReference type="Proteomes" id="UP000051576">
    <property type="component" value="Unassembled WGS sequence"/>
</dbReference>
<feature type="transmembrane region" description="Helical" evidence="6">
    <location>
        <begin position="226"/>
        <end position="246"/>
    </location>
</feature>
<sequence>MLFKLAASSVRHRWKDYLLLFSGLAISSAIFYLFETIAANHHFLMTNGQTVSNLIGYVFGFGAILLGLLTLIYLNYANSFLLSMRQRDYGLFIMLGTRKKRIGRLIWLETMVLGSMATLLGIALGIGLSFGLSSLVINFLGTAATAYHAFWIPAIIWTLVIYLGLFLLAATWNTVVMTKKPVLQLLKANQQSSFHQSKPFILLVELITGVLLLVIGYYVMIKPLVFHQYTIIIAVLTLTFGTYFLFKAVVNTLLQWLERFSFAKRGLNGFTLAQLRFRIADYTKVLTGITMMFAMALGAITVGMGLDKMIDTTSRVSGAYDLSIVDPTSQQQQLIDQLSLQQKKTYTFVRDGKKLVFAANQFKSQPFWQVKIGEKVGRQITDAKLQVIPAQKTDLLASELSNYLGISRQESGQVDQVKVQTDLSQITGSTEKVVFLRTKNIRQSAPILKKLAQLEKQKHPAAMNNPSLWLGDWNSYQQVRVLYSGLEFMAVLLGISFLAMLASCLMFKILSGSFTDIPRYELLRKLGTHESSLRWSIRREIAILFGLPAVLGVVHVLFGLNLFASLLADPYKNLWLPFIIFGLIYLGYYLFLNLIYQKIVLKKVDK</sequence>
<dbReference type="STRING" id="1133569.FD21_GL001213"/>
<keyword evidence="2 6" id="KW-1003">Cell membrane</keyword>
<dbReference type="Pfam" id="PF02687">
    <property type="entry name" value="FtsX"/>
    <property type="match status" value="1"/>
</dbReference>
<keyword evidence="9" id="KW-1185">Reference proteome</keyword>
<feature type="transmembrane region" description="Helical" evidence="6">
    <location>
        <begin position="17"/>
        <end position="34"/>
    </location>
</feature>
<evidence type="ECO:0000256" key="6">
    <source>
        <dbReference type="PIRNR" id="PIRNR018968"/>
    </source>
</evidence>
<evidence type="ECO:0000313" key="8">
    <source>
        <dbReference type="EMBL" id="KRM88486.1"/>
    </source>
</evidence>
<proteinExistence type="inferred from homology"/>
<keyword evidence="6" id="KW-0813">Transport</keyword>
<dbReference type="GO" id="GO:0005886">
    <property type="term" value="C:plasma membrane"/>
    <property type="evidence" value="ECO:0007669"/>
    <property type="project" value="UniProtKB-SubCell"/>
</dbReference>
<feature type="transmembrane region" description="Helical" evidence="6">
    <location>
        <begin position="150"/>
        <end position="170"/>
    </location>
</feature>
<dbReference type="InterPro" id="IPR052536">
    <property type="entry name" value="ABC-4_Integral_Memb_Prot"/>
</dbReference>
<evidence type="ECO:0000256" key="5">
    <source>
        <dbReference type="ARBA" id="ARBA00023136"/>
    </source>
</evidence>
<dbReference type="OrthoDB" id="1705903at2"/>
<gene>
    <name evidence="8" type="ORF">FD21_GL001213</name>
</gene>
<dbReference type="EMBL" id="AYYX01000033">
    <property type="protein sequence ID" value="KRM88486.1"/>
    <property type="molecule type" value="Genomic_DNA"/>
</dbReference>
<dbReference type="PANTHER" id="PTHR46795">
    <property type="entry name" value="ABC TRANSPORTER PERMEASE-RELATED-RELATED"/>
    <property type="match status" value="1"/>
</dbReference>
<dbReference type="RefSeq" id="WP_010581210.1">
    <property type="nucleotide sequence ID" value="NZ_AHYZ01000169.1"/>
</dbReference>
<feature type="transmembrane region" description="Helical" evidence="6">
    <location>
        <begin position="54"/>
        <end position="77"/>
    </location>
</feature>
<evidence type="ECO:0000313" key="9">
    <source>
        <dbReference type="Proteomes" id="UP000051576"/>
    </source>
</evidence>
<keyword evidence="5 6" id="KW-0472">Membrane</keyword>
<feature type="transmembrane region" description="Helical" evidence="6">
    <location>
        <begin position="105"/>
        <end position="130"/>
    </location>
</feature>
<keyword evidence="4 6" id="KW-1133">Transmembrane helix</keyword>
<dbReference type="PATRIC" id="fig|1133569.4.peg.1345"/>
<dbReference type="PIRSF" id="PIRSF018968">
    <property type="entry name" value="ABC_permease_BceB"/>
    <property type="match status" value="1"/>
</dbReference>
<feature type="transmembrane region" description="Helical" evidence="6">
    <location>
        <begin position="488"/>
        <end position="510"/>
    </location>
</feature>
<protein>
    <submittedName>
        <fullName evidence="8">ABC superfamily ATP binding cassette transporter, permease</fullName>
    </submittedName>
</protein>
<reference evidence="8 9" key="1">
    <citation type="journal article" date="2015" name="Genome Announc.">
        <title>Expanding the biotechnology potential of lactobacilli through comparative genomics of 213 strains and associated genera.</title>
        <authorList>
            <person name="Sun Z."/>
            <person name="Harris H.M."/>
            <person name="McCann A."/>
            <person name="Guo C."/>
            <person name="Argimon S."/>
            <person name="Zhang W."/>
            <person name="Yang X."/>
            <person name="Jeffery I.B."/>
            <person name="Cooney J.C."/>
            <person name="Kagawa T.F."/>
            <person name="Liu W."/>
            <person name="Song Y."/>
            <person name="Salvetti E."/>
            <person name="Wrobel A."/>
            <person name="Rasinkangas P."/>
            <person name="Parkhill J."/>
            <person name="Rea M.C."/>
            <person name="O'Sullivan O."/>
            <person name="Ritari J."/>
            <person name="Douillard F.P."/>
            <person name="Paul Ross R."/>
            <person name="Yang R."/>
            <person name="Briner A.E."/>
            <person name="Felis G.E."/>
            <person name="de Vos W.M."/>
            <person name="Barrangou R."/>
            <person name="Klaenhammer T.R."/>
            <person name="Caufield P.W."/>
            <person name="Cui Y."/>
            <person name="Zhang H."/>
            <person name="O'Toole P.W."/>
        </authorList>
    </citation>
    <scope>NUCLEOTIDE SEQUENCE [LARGE SCALE GENOMIC DNA]</scope>
    <source>
        <strain evidence="8 9">DSM 20605</strain>
    </source>
</reference>
<evidence type="ECO:0000256" key="1">
    <source>
        <dbReference type="ARBA" id="ARBA00004651"/>
    </source>
</evidence>